<keyword evidence="3" id="KW-1185">Reference proteome</keyword>
<evidence type="ECO:0000313" key="2">
    <source>
        <dbReference type="EMBL" id="CAH6636209.1"/>
    </source>
</evidence>
<evidence type="ECO:0000313" key="3">
    <source>
        <dbReference type="Proteomes" id="UP001152651"/>
    </source>
</evidence>
<dbReference type="Proteomes" id="UP001152651">
    <property type="component" value="Unassembled WGS sequence"/>
</dbReference>
<dbReference type="RefSeq" id="WP_253897176.1">
    <property type="nucleotide sequence ID" value="NZ_CALSBS010000003.1"/>
</dbReference>
<keyword evidence="1" id="KW-0732">Signal</keyword>
<gene>
    <name evidence="2" type="ORF">FBBNIHIM_05195</name>
</gene>
<organism evidence="2 3">
    <name type="scientific">Pseudocitrobacter vendiensis</name>
    <dbReference type="NCBI Taxonomy" id="2488306"/>
    <lineage>
        <taxon>Bacteria</taxon>
        <taxon>Pseudomonadati</taxon>
        <taxon>Pseudomonadota</taxon>
        <taxon>Gammaproteobacteria</taxon>
        <taxon>Enterobacterales</taxon>
        <taxon>Enterobacteriaceae</taxon>
        <taxon>Pseudocitrobacter</taxon>
    </lineage>
</organism>
<evidence type="ECO:0000256" key="1">
    <source>
        <dbReference type="SAM" id="SignalP"/>
    </source>
</evidence>
<feature type="chain" id="PRO_5047008441" description="DUF2574 family protein" evidence="1">
    <location>
        <begin position="26"/>
        <end position="90"/>
    </location>
</feature>
<reference evidence="2" key="1">
    <citation type="submission" date="2022-05" db="EMBL/GenBank/DDBJ databases">
        <authorList>
            <person name="Blom J."/>
        </authorList>
    </citation>
    <scope>NUCLEOTIDE SEQUENCE</scope>
    <source>
        <strain evidence="2">Type strain: CPO20170097</strain>
    </source>
</reference>
<proteinExistence type="predicted"/>
<feature type="signal peptide" evidence="1">
    <location>
        <begin position="1"/>
        <end position="25"/>
    </location>
</feature>
<dbReference type="EMBL" id="CALSBS010000003">
    <property type="protein sequence ID" value="CAH6636209.1"/>
    <property type="molecule type" value="Genomic_DNA"/>
</dbReference>
<evidence type="ECO:0008006" key="4">
    <source>
        <dbReference type="Google" id="ProtNLM"/>
    </source>
</evidence>
<sequence length="90" mass="9854">MNKLYGFMPIAVLCLFSTLITPAHARGSIHFSGAIYGESASSTSKCIDDAIYRMQAQRCAEEGEVPVVSTVRDIALHGSRPVREVVIYSY</sequence>
<comment type="caution">
    <text evidence="2">The sequence shown here is derived from an EMBL/GenBank/DDBJ whole genome shotgun (WGS) entry which is preliminary data.</text>
</comment>
<protein>
    <recommendedName>
        <fullName evidence="4">DUF2574 family protein</fullName>
    </recommendedName>
</protein>
<accession>A0ABN8T9U8</accession>
<name>A0ABN8T9U8_9ENTR</name>